<dbReference type="PANTHER" id="PTHR12147:SF56">
    <property type="entry name" value="AMINOPEPTIDASE YDR415C-RELATED"/>
    <property type="match status" value="1"/>
</dbReference>
<dbReference type="GO" id="GO:0008235">
    <property type="term" value="F:metalloexopeptidase activity"/>
    <property type="evidence" value="ECO:0007669"/>
    <property type="project" value="InterPro"/>
</dbReference>
<dbReference type="EC" id="3.4.11.10" evidence="8"/>
<name>A0A857JLT1_9ALTE</name>
<keyword evidence="4" id="KW-0732">Signal</keyword>
<gene>
    <name evidence="8" type="ORF">FX988_02187</name>
</gene>
<dbReference type="Gene3D" id="3.40.630.10">
    <property type="entry name" value="Zn peptidases"/>
    <property type="match status" value="1"/>
</dbReference>
<keyword evidence="6" id="KW-0862">Zinc</keyword>
<dbReference type="GO" id="GO:0046872">
    <property type="term" value="F:metal ion binding"/>
    <property type="evidence" value="ECO:0007669"/>
    <property type="project" value="UniProtKB-KW"/>
</dbReference>
<evidence type="ECO:0000313" key="9">
    <source>
        <dbReference type="Proteomes" id="UP000464524"/>
    </source>
</evidence>
<reference evidence="8 9" key="1">
    <citation type="submission" date="2019-12" db="EMBL/GenBank/DDBJ databases">
        <title>Genome sequencing and assembly of endphytes of Porphyra tenera.</title>
        <authorList>
            <person name="Park J.M."/>
            <person name="Shin R."/>
            <person name="Jo S.H."/>
        </authorList>
    </citation>
    <scope>NUCLEOTIDE SEQUENCE [LARGE SCALE GENOMIC DNA]</scope>
    <source>
        <strain evidence="8 9">GPM4</strain>
    </source>
</reference>
<keyword evidence="5 8" id="KW-0378">Hydrolase</keyword>
<evidence type="ECO:0000256" key="4">
    <source>
        <dbReference type="ARBA" id="ARBA00022729"/>
    </source>
</evidence>
<accession>A0A857JLT1</accession>
<dbReference type="EMBL" id="CP047656">
    <property type="protein sequence ID" value="QHJ11951.1"/>
    <property type="molecule type" value="Genomic_DNA"/>
</dbReference>
<protein>
    <submittedName>
        <fullName evidence="8">Bacterial leucyl aminopeptidase</fullName>
        <ecNumber evidence="8">3.4.11.10</ecNumber>
    </submittedName>
</protein>
<evidence type="ECO:0000256" key="3">
    <source>
        <dbReference type="ARBA" id="ARBA00022723"/>
    </source>
</evidence>
<feature type="domain" description="Peptidase M28" evidence="7">
    <location>
        <begin position="315"/>
        <end position="511"/>
    </location>
</feature>
<evidence type="ECO:0000256" key="6">
    <source>
        <dbReference type="ARBA" id="ARBA00022833"/>
    </source>
</evidence>
<dbReference type="Proteomes" id="UP000464524">
    <property type="component" value="Chromosome"/>
</dbReference>
<dbReference type="InterPro" id="IPR045175">
    <property type="entry name" value="M28_fam"/>
</dbReference>
<evidence type="ECO:0000313" key="8">
    <source>
        <dbReference type="EMBL" id="QHJ11951.1"/>
    </source>
</evidence>
<dbReference type="Gene3D" id="3.50.30.30">
    <property type="match status" value="1"/>
</dbReference>
<keyword evidence="2" id="KW-0645">Protease</keyword>
<keyword evidence="1 8" id="KW-0031">Aminopeptidase</keyword>
<dbReference type="GO" id="GO:0004177">
    <property type="term" value="F:aminopeptidase activity"/>
    <property type="evidence" value="ECO:0007669"/>
    <property type="project" value="UniProtKB-KW"/>
</dbReference>
<sequence length="559" mass="62236">MKCLNLRHQFYNYVKGFVLLVFICLPVELMAKVERDGASEFKVNLSDVAEHIKTLASDSFQGRGPLTEGEELTITYLAKQYRDMGLKGANPKSDDASPLGKYLQAVPMAQITPDQNMRLTIGELSFTSGKDFTARTEQISTEINLIDSELVFVGYGINAPEYQWNDYADIDVKGKTVIVLVNDPGFATQDPALFTGNAMTYYGRWTYKYEEAARQGAKAVLIVHETAPAAYPWGVVESSNTGSKYTLVDNEQNKSKLPIMGWLQLAATEQIFAQAGFQYQQLKQRALDKDFVPVSLEQTANLTLKNTISHATSHNVVAKIVGRKYPDEYILVGAHWDHFGTKQTPDGDIIYNGAVDNASGVAGTLEMARILMGKHKEKPFERSILFINFTAEETGLIGSEQFAKGEIIPTKNMVALVNIDGMNVLDKVDYILQYGDGLSEMEDYLASAANKQQRSVKLDPRPQNGLFFRSDHFSMAKQGVPSLLFMSLGDTDPDYIAHKYHKAADDFSADWSLGGVEQDIELMVDITETLANSRVWPKWKMASDFKASREADLAKPQIE</sequence>
<dbReference type="SUPFAM" id="SSF52025">
    <property type="entry name" value="PA domain"/>
    <property type="match status" value="1"/>
</dbReference>
<dbReference type="OrthoDB" id="9778250at2"/>
<keyword evidence="3" id="KW-0479">Metal-binding</keyword>
<evidence type="ECO:0000256" key="2">
    <source>
        <dbReference type="ARBA" id="ARBA00022670"/>
    </source>
</evidence>
<dbReference type="KEGG" id="pmes:FX988_02187"/>
<proteinExistence type="predicted"/>
<dbReference type="GO" id="GO:0006508">
    <property type="term" value="P:proteolysis"/>
    <property type="evidence" value="ECO:0007669"/>
    <property type="project" value="UniProtKB-KW"/>
</dbReference>
<dbReference type="PANTHER" id="PTHR12147">
    <property type="entry name" value="METALLOPEPTIDASE M28 FAMILY MEMBER"/>
    <property type="match status" value="1"/>
</dbReference>
<evidence type="ECO:0000259" key="7">
    <source>
        <dbReference type="Pfam" id="PF04389"/>
    </source>
</evidence>
<dbReference type="AlphaFoldDB" id="A0A857JLT1"/>
<dbReference type="Pfam" id="PF04389">
    <property type="entry name" value="Peptidase_M28"/>
    <property type="match status" value="1"/>
</dbReference>
<dbReference type="InterPro" id="IPR007484">
    <property type="entry name" value="Peptidase_M28"/>
</dbReference>
<organism evidence="8 9">
    <name type="scientific">Paraglaciecola mesophila</name>
    <dbReference type="NCBI Taxonomy" id="197222"/>
    <lineage>
        <taxon>Bacteria</taxon>
        <taxon>Pseudomonadati</taxon>
        <taxon>Pseudomonadota</taxon>
        <taxon>Gammaproteobacteria</taxon>
        <taxon>Alteromonadales</taxon>
        <taxon>Alteromonadaceae</taxon>
        <taxon>Paraglaciecola</taxon>
    </lineage>
</organism>
<dbReference type="CDD" id="cd04821">
    <property type="entry name" value="PA_M28_1_2"/>
    <property type="match status" value="1"/>
</dbReference>
<evidence type="ECO:0000256" key="5">
    <source>
        <dbReference type="ARBA" id="ARBA00022801"/>
    </source>
</evidence>
<dbReference type="InterPro" id="IPR046450">
    <property type="entry name" value="PA_dom_sf"/>
</dbReference>
<dbReference type="SUPFAM" id="SSF53187">
    <property type="entry name" value="Zn-dependent exopeptidases"/>
    <property type="match status" value="1"/>
</dbReference>
<keyword evidence="9" id="KW-1185">Reference proteome</keyword>
<evidence type="ECO:0000256" key="1">
    <source>
        <dbReference type="ARBA" id="ARBA00022438"/>
    </source>
</evidence>